<protein>
    <submittedName>
        <fullName evidence="1">Uncharacterized protein</fullName>
    </submittedName>
</protein>
<reference evidence="1" key="1">
    <citation type="submission" date="2021-03" db="EMBL/GenBank/DDBJ databases">
        <title>Antimicrobial resistance genes in bacteria isolated from Japanese honey, and their potential for conferring macrolide and lincosamide resistance in the American foulbrood pathogen Paenibacillus larvae.</title>
        <authorList>
            <person name="Okamoto M."/>
            <person name="Kumagai M."/>
            <person name="Kanamori H."/>
            <person name="Takamatsu D."/>
        </authorList>
    </citation>
    <scope>NUCLEOTIDE SEQUENCE</scope>
    <source>
        <strain evidence="1">J2TS6</strain>
    </source>
</reference>
<evidence type="ECO:0000313" key="2">
    <source>
        <dbReference type="Proteomes" id="UP000679779"/>
    </source>
</evidence>
<sequence>MLEYYTYQKLLEYDQADRKNPVKIRREQERQMAYTANRDQGTFSQWFGSALGLFHKPERR</sequence>
<dbReference type="EMBL" id="BORQ01000001">
    <property type="protein sequence ID" value="GIO29652.1"/>
    <property type="molecule type" value="Genomic_DNA"/>
</dbReference>
<organism evidence="1 2">
    <name type="scientific">Paenibacillus albilobatus</name>
    <dbReference type="NCBI Taxonomy" id="2716884"/>
    <lineage>
        <taxon>Bacteria</taxon>
        <taxon>Bacillati</taxon>
        <taxon>Bacillota</taxon>
        <taxon>Bacilli</taxon>
        <taxon>Bacillales</taxon>
        <taxon>Paenibacillaceae</taxon>
        <taxon>Paenibacillus</taxon>
    </lineage>
</organism>
<gene>
    <name evidence="1" type="ORF">J2TS6_07930</name>
</gene>
<comment type="caution">
    <text evidence="1">The sequence shown here is derived from an EMBL/GenBank/DDBJ whole genome shotgun (WGS) entry which is preliminary data.</text>
</comment>
<keyword evidence="2" id="KW-1185">Reference proteome</keyword>
<accession>A0A920CAP9</accession>
<evidence type="ECO:0000313" key="1">
    <source>
        <dbReference type="EMBL" id="GIO29652.1"/>
    </source>
</evidence>
<dbReference type="Proteomes" id="UP000679779">
    <property type="component" value="Unassembled WGS sequence"/>
</dbReference>
<proteinExistence type="predicted"/>
<dbReference type="AlphaFoldDB" id="A0A920CAP9"/>
<name>A0A920CAP9_9BACL</name>
<dbReference type="RefSeq" id="WP_160037704.1">
    <property type="nucleotide sequence ID" value="NZ_BORQ01000001.1"/>
</dbReference>